<keyword evidence="4" id="KW-1003">Cell membrane</keyword>
<evidence type="ECO:0000256" key="13">
    <source>
        <dbReference type="SAM" id="Phobius"/>
    </source>
</evidence>
<dbReference type="GO" id="GO:0020037">
    <property type="term" value="F:heme binding"/>
    <property type="evidence" value="ECO:0007669"/>
    <property type="project" value="TreeGrafter"/>
</dbReference>
<dbReference type="InterPro" id="IPR016174">
    <property type="entry name" value="Di-haem_cyt_TM"/>
</dbReference>
<organism evidence="15 16">
    <name type="scientific">Vibrio crassostreae</name>
    <dbReference type="NCBI Taxonomy" id="246167"/>
    <lineage>
        <taxon>Bacteria</taxon>
        <taxon>Pseudomonadati</taxon>
        <taxon>Pseudomonadota</taxon>
        <taxon>Gammaproteobacteria</taxon>
        <taxon>Vibrionales</taxon>
        <taxon>Vibrionaceae</taxon>
        <taxon>Vibrio</taxon>
    </lineage>
</organism>
<protein>
    <submittedName>
        <fullName evidence="15">Putative Cytochrome b561</fullName>
    </submittedName>
</protein>
<keyword evidence="6 13" id="KW-0812">Transmembrane</keyword>
<proteinExistence type="inferred from homology"/>
<comment type="similarity">
    <text evidence="12">Belongs to the cytochrome b561 family.</text>
</comment>
<evidence type="ECO:0000256" key="2">
    <source>
        <dbReference type="ARBA" id="ARBA00004651"/>
    </source>
</evidence>
<evidence type="ECO:0000256" key="9">
    <source>
        <dbReference type="ARBA" id="ARBA00022989"/>
    </source>
</evidence>
<dbReference type="Proteomes" id="UP000049495">
    <property type="component" value="Unassembled WGS sequence"/>
</dbReference>
<name>A0A822N700_9VIBR</name>
<evidence type="ECO:0000256" key="1">
    <source>
        <dbReference type="ARBA" id="ARBA00001970"/>
    </source>
</evidence>
<comment type="caution">
    <text evidence="15">The sequence shown here is derived from an EMBL/GenBank/DDBJ whole genome shotgun (WGS) entry which is preliminary data.</text>
</comment>
<keyword evidence="8" id="KW-0249">Electron transport</keyword>
<evidence type="ECO:0000313" key="15">
    <source>
        <dbReference type="EMBL" id="CDT64659.1"/>
    </source>
</evidence>
<dbReference type="InterPro" id="IPR011577">
    <property type="entry name" value="Cyt_b561_bac/Ni-Hgenase"/>
</dbReference>
<reference evidence="16" key="1">
    <citation type="submission" date="2014-06" db="EMBL/GenBank/DDBJ databases">
        <authorList>
            <person name="Le Roux Frederique"/>
        </authorList>
    </citation>
    <scope>NUCLEOTIDE SEQUENCE [LARGE SCALE GENOMIC DNA]</scope>
    <source>
        <strain evidence="16">J5-5</strain>
    </source>
</reference>
<evidence type="ECO:0000256" key="5">
    <source>
        <dbReference type="ARBA" id="ARBA00022617"/>
    </source>
</evidence>
<accession>A0A822N700</accession>
<evidence type="ECO:0000256" key="7">
    <source>
        <dbReference type="ARBA" id="ARBA00022723"/>
    </source>
</evidence>
<feature type="transmembrane region" description="Helical" evidence="13">
    <location>
        <begin position="133"/>
        <end position="154"/>
    </location>
</feature>
<evidence type="ECO:0000256" key="4">
    <source>
        <dbReference type="ARBA" id="ARBA00022475"/>
    </source>
</evidence>
<keyword evidence="3" id="KW-0813">Transport</keyword>
<dbReference type="RefSeq" id="WP_055320112.1">
    <property type="nucleotide sequence ID" value="NZ_CAWQCV010000023.1"/>
</dbReference>
<evidence type="ECO:0000256" key="8">
    <source>
        <dbReference type="ARBA" id="ARBA00022982"/>
    </source>
</evidence>
<dbReference type="PANTHER" id="PTHR30529:SF7">
    <property type="entry name" value="CYTOCHROME B561 BACTERIAL_NI-HYDROGENASE DOMAIN-CONTAINING PROTEIN"/>
    <property type="match status" value="1"/>
</dbReference>
<dbReference type="AlphaFoldDB" id="A0A822N700"/>
<dbReference type="SUPFAM" id="SSF81342">
    <property type="entry name" value="Transmembrane di-heme cytochromes"/>
    <property type="match status" value="1"/>
</dbReference>
<dbReference type="GO" id="GO:0009055">
    <property type="term" value="F:electron transfer activity"/>
    <property type="evidence" value="ECO:0007669"/>
    <property type="project" value="InterPro"/>
</dbReference>
<feature type="domain" description="Cytochrome b561 bacterial/Ni-hydrogenase" evidence="14">
    <location>
        <begin position="8"/>
        <end position="173"/>
    </location>
</feature>
<comment type="cofactor">
    <cofactor evidence="1">
        <name>heme b</name>
        <dbReference type="ChEBI" id="CHEBI:60344"/>
    </cofactor>
</comment>
<feature type="transmembrane region" description="Helical" evidence="13">
    <location>
        <begin position="12"/>
        <end position="30"/>
    </location>
</feature>
<evidence type="ECO:0000256" key="10">
    <source>
        <dbReference type="ARBA" id="ARBA00023004"/>
    </source>
</evidence>
<gene>
    <name evidence="15" type="ORF">VCR5J5_750121</name>
</gene>
<evidence type="ECO:0000256" key="6">
    <source>
        <dbReference type="ARBA" id="ARBA00022692"/>
    </source>
</evidence>
<dbReference type="GO" id="GO:0022904">
    <property type="term" value="P:respiratory electron transport chain"/>
    <property type="evidence" value="ECO:0007669"/>
    <property type="project" value="InterPro"/>
</dbReference>
<keyword evidence="5" id="KW-0349">Heme</keyword>
<keyword evidence="11 13" id="KW-0472">Membrane</keyword>
<keyword evidence="7" id="KW-0479">Metal-binding</keyword>
<evidence type="ECO:0000259" key="14">
    <source>
        <dbReference type="Pfam" id="PF01292"/>
    </source>
</evidence>
<sequence>MNKSLSKQTVIFHWLTGILFIAVFVIGLQFEDMPRGPEKVELMGLHKSLGLIVLVVALSRLAWRMKEGAIASVAVLTRAQEIAAKSIHHFLLLVTLAMPISGAVMSVAGGRALELFGIELIAAGEKTEWLQSAASFVHVNAVNLIMVAFALHVLGALKHQLVDKDGTLSRMLGRSSSASK</sequence>
<dbReference type="InterPro" id="IPR052168">
    <property type="entry name" value="Cytochrome_b561_oxidase"/>
</dbReference>
<keyword evidence="9 13" id="KW-1133">Transmembrane helix</keyword>
<comment type="subcellular location">
    <subcellularLocation>
        <location evidence="2">Cell membrane</location>
        <topology evidence="2">Multi-pass membrane protein</topology>
    </subcellularLocation>
</comment>
<evidence type="ECO:0000256" key="11">
    <source>
        <dbReference type="ARBA" id="ARBA00023136"/>
    </source>
</evidence>
<dbReference type="GO" id="GO:0005886">
    <property type="term" value="C:plasma membrane"/>
    <property type="evidence" value="ECO:0007669"/>
    <property type="project" value="UniProtKB-SubCell"/>
</dbReference>
<evidence type="ECO:0000256" key="12">
    <source>
        <dbReference type="ARBA" id="ARBA00037975"/>
    </source>
</evidence>
<keyword evidence="10" id="KW-0408">Iron</keyword>
<evidence type="ECO:0000313" key="16">
    <source>
        <dbReference type="Proteomes" id="UP000049495"/>
    </source>
</evidence>
<dbReference type="EMBL" id="CCJV01000139">
    <property type="protein sequence ID" value="CDT64659.1"/>
    <property type="molecule type" value="Genomic_DNA"/>
</dbReference>
<evidence type="ECO:0000256" key="3">
    <source>
        <dbReference type="ARBA" id="ARBA00022448"/>
    </source>
</evidence>
<dbReference type="Pfam" id="PF01292">
    <property type="entry name" value="Ni_hydr_CYTB"/>
    <property type="match status" value="1"/>
</dbReference>
<dbReference type="GO" id="GO:0046872">
    <property type="term" value="F:metal ion binding"/>
    <property type="evidence" value="ECO:0007669"/>
    <property type="project" value="UniProtKB-KW"/>
</dbReference>
<dbReference type="PANTHER" id="PTHR30529">
    <property type="entry name" value="CYTOCHROME B561"/>
    <property type="match status" value="1"/>
</dbReference>
<feature type="transmembrane region" description="Helical" evidence="13">
    <location>
        <begin position="42"/>
        <end position="63"/>
    </location>
</feature>
<feature type="transmembrane region" description="Helical" evidence="13">
    <location>
        <begin position="90"/>
        <end position="113"/>
    </location>
</feature>